<dbReference type="OrthoDB" id="9805070at2"/>
<proteinExistence type="predicted"/>
<dbReference type="InterPro" id="IPR023346">
    <property type="entry name" value="Lysozyme-like_dom_sf"/>
</dbReference>
<evidence type="ECO:0000313" key="2">
    <source>
        <dbReference type="Proteomes" id="UP000286954"/>
    </source>
</evidence>
<dbReference type="KEGG" id="gak:X907_1217"/>
<dbReference type="AlphaFoldDB" id="A0A3T0E911"/>
<accession>A0A3T0E911</accession>
<evidence type="ECO:0000313" key="1">
    <source>
        <dbReference type="EMBL" id="AZU03752.1"/>
    </source>
</evidence>
<dbReference type="SUPFAM" id="SSF53955">
    <property type="entry name" value="Lysozyme-like"/>
    <property type="match status" value="1"/>
</dbReference>
<organism evidence="1 2">
    <name type="scientific">Glycocaulis alkaliphilus</name>
    <dbReference type="NCBI Taxonomy" id="1434191"/>
    <lineage>
        <taxon>Bacteria</taxon>
        <taxon>Pseudomonadati</taxon>
        <taxon>Pseudomonadota</taxon>
        <taxon>Alphaproteobacteria</taxon>
        <taxon>Maricaulales</taxon>
        <taxon>Maricaulaceae</taxon>
        <taxon>Glycocaulis</taxon>
    </lineage>
</organism>
<sequence>MPDRIGNALAGQLQNTFSPSRLISDAASATGANFDFLMRTAARESNFDAGARASTSSASGMFQFIEQTWLAMVARHGERHGYGDMAASVRQDGSRFVVDDPARRQEILDMRFDPRAASLMAGELTAENAAILRSATGREPTTGELYAAHFLGASRAARLIETAHTNPDMRADALFPDAASANRRVFFDGAQPRSASQLLSFLTRERPVANVPETVTAPRMVADAQAGASLQRVREGLRAGVSGYATGGAPGAVLSPAVVEILNTLDMPLRSRARRS</sequence>
<name>A0A3T0E911_9PROT</name>
<dbReference type="RefSeq" id="WP_127566214.1">
    <property type="nucleotide sequence ID" value="NZ_BMFB01000005.1"/>
</dbReference>
<dbReference type="Proteomes" id="UP000286954">
    <property type="component" value="Chromosome"/>
</dbReference>
<keyword evidence="2" id="KW-1185">Reference proteome</keyword>
<dbReference type="EMBL" id="CP018911">
    <property type="protein sequence ID" value="AZU03752.1"/>
    <property type="molecule type" value="Genomic_DNA"/>
</dbReference>
<gene>
    <name evidence="1" type="ORF">X907_1217</name>
</gene>
<dbReference type="Gene3D" id="1.10.530.10">
    <property type="match status" value="1"/>
</dbReference>
<reference evidence="1 2" key="1">
    <citation type="submission" date="2016-12" db="EMBL/GenBank/DDBJ databases">
        <title>The genome of dimorphic prosthecate Glycocaulis alkaliphilus 6b-8t, isolated from crude oil dictates its adaptability in petroleum environments.</title>
        <authorList>
            <person name="Wu X.-L."/>
            <person name="Geng S."/>
        </authorList>
    </citation>
    <scope>NUCLEOTIDE SEQUENCE [LARGE SCALE GENOMIC DNA]</scope>
    <source>
        <strain evidence="1 2">6B-8</strain>
    </source>
</reference>
<protein>
    <submittedName>
        <fullName evidence="1">Lytic transglycosylase PleA</fullName>
    </submittedName>
</protein>